<feature type="region of interest" description="Disordered" evidence="1">
    <location>
        <begin position="163"/>
        <end position="208"/>
    </location>
</feature>
<feature type="compositionally biased region" description="Polar residues" evidence="1">
    <location>
        <begin position="72"/>
        <end position="84"/>
    </location>
</feature>
<proteinExistence type="predicted"/>
<organism evidence="2 3">
    <name type="scientific">Venustampulla echinocandica</name>
    <dbReference type="NCBI Taxonomy" id="2656787"/>
    <lineage>
        <taxon>Eukaryota</taxon>
        <taxon>Fungi</taxon>
        <taxon>Dikarya</taxon>
        <taxon>Ascomycota</taxon>
        <taxon>Pezizomycotina</taxon>
        <taxon>Leotiomycetes</taxon>
        <taxon>Helotiales</taxon>
        <taxon>Pleuroascaceae</taxon>
        <taxon>Venustampulla</taxon>
    </lineage>
</organism>
<evidence type="ECO:0000256" key="1">
    <source>
        <dbReference type="SAM" id="MobiDB-lite"/>
    </source>
</evidence>
<dbReference type="Proteomes" id="UP000254866">
    <property type="component" value="Unassembled WGS sequence"/>
</dbReference>
<feature type="region of interest" description="Disordered" evidence="1">
    <location>
        <begin position="684"/>
        <end position="712"/>
    </location>
</feature>
<feature type="compositionally biased region" description="Basic residues" evidence="1">
    <location>
        <begin position="102"/>
        <end position="111"/>
    </location>
</feature>
<dbReference type="EMBL" id="NPIC01000001">
    <property type="protein sequence ID" value="RDL40517.1"/>
    <property type="molecule type" value="Genomic_DNA"/>
</dbReference>
<sequence length="950" mass="104845">MESEIPFPNIALHGFTPVRRRDCDYTARQFHGDQEKEWTAARCHRLLRALTSRVAILKKDLARFSSVHPDCNVSNQNTGKGSQPRSRRKRYEDDDLDWGQSKSRKRVKRTYTSRSGRGGSSQGAPKTPRALPSSSGEKSLIPGEISVPTPILARARGDLFMGERLSTSADSRRDGNDVESNKDVRGQGPANDGELHFPTSGTLREIRQRTPASRYTIYEGLYHGFETLLRSTGNEELAKTRKGARSLLSTCLRAVPRHIVQEDAILSAHAEETGTRSAISTHDMSTEIYDELEDFGSSGRGWKQLKYVVRAHGVQVLGEAIRSGLLDIEFCRVLIALCINTSAREEAEVLLSSLLSSSRFPRPRTLHEPAPRSVSMLWKFVQDTGRFSFQYQQLAKLVSTGVLPLEWLATKAFRPVWTGVIQRLSPGSINSDALLFFDEMLPLLAGAGSSTSSFEKSSAEAVNQTFSSLLTTLVSIVILSTCDPGAPGNEPEALGRDYVHLVALLRSALAQFKLSGPSGEEAVLLFAANLLAGAQFGSADFELSLPESLLSRHSNDSDSSAEGSTDYYDLVAFICSVARCCGRGASSTGFEHLEHLHFILQRFTSDEAWASLIKCLMVDSAFAFAQQLPERKHLEYASSLDTKFLDRDINPHMSPVANISDAARSGFRWEEGIGEWIMETPIGNSRKKNTTRRDSLMSEDKVEPPPLRSPYLGRRRESMTTARFARTCNPPTSDQFHPSTSNVMVLVGPVAIDRSLAPLLYIAENDDELDVTCYESDDTSGSGTLVSDIKGSASQQSPSPPTPSSCLEDGEYDGRRHTIEPASRFTRKVVRRNQDWPVFNESPNVSASSSPSSSASYETQDDGEGRQTIKRGPRLGRRALRSGQAWQVFDESDDELSFLSVSTTDERVFEDITNTTSNRTRHACKTRKSKQPSPITNLGAITDSEDELCI</sequence>
<accession>A0A370TYA7</accession>
<feature type="compositionally biased region" description="Basic and acidic residues" evidence="1">
    <location>
        <begin position="691"/>
        <end position="703"/>
    </location>
</feature>
<reference evidence="2 3" key="1">
    <citation type="journal article" date="2018" name="IMA Fungus">
        <title>IMA Genome-F 9: Draft genome sequence of Annulohypoxylon stygium, Aspergillus mulundensis, Berkeleyomyces basicola (syn. Thielaviopsis basicola), Ceratocystis smalleyi, two Cercospora beticola strains, Coleophoma cylindrospora, Fusarium fracticaudum, Phialophora cf. hyalina, and Morchella septimelata.</title>
        <authorList>
            <person name="Wingfield B.D."/>
            <person name="Bills G.F."/>
            <person name="Dong Y."/>
            <person name="Huang W."/>
            <person name="Nel W.J."/>
            <person name="Swalarsk-Parry B.S."/>
            <person name="Vaghefi N."/>
            <person name="Wilken P.M."/>
            <person name="An Z."/>
            <person name="de Beer Z.W."/>
            <person name="De Vos L."/>
            <person name="Chen L."/>
            <person name="Duong T.A."/>
            <person name="Gao Y."/>
            <person name="Hammerbacher A."/>
            <person name="Kikkert J.R."/>
            <person name="Li Y."/>
            <person name="Li H."/>
            <person name="Li K."/>
            <person name="Li Q."/>
            <person name="Liu X."/>
            <person name="Ma X."/>
            <person name="Naidoo K."/>
            <person name="Pethybridge S.J."/>
            <person name="Sun J."/>
            <person name="Steenkamp E.T."/>
            <person name="van der Nest M.A."/>
            <person name="van Wyk S."/>
            <person name="Wingfield M.J."/>
            <person name="Xiong C."/>
            <person name="Yue Q."/>
            <person name="Zhang X."/>
        </authorList>
    </citation>
    <scope>NUCLEOTIDE SEQUENCE [LARGE SCALE GENOMIC DNA]</scope>
    <source>
        <strain evidence="2 3">BP 5553</strain>
    </source>
</reference>
<name>A0A370TYA7_9HELO</name>
<protein>
    <submittedName>
        <fullName evidence="2">Uncharacterized protein</fullName>
    </submittedName>
</protein>
<evidence type="ECO:0000313" key="3">
    <source>
        <dbReference type="Proteomes" id="UP000254866"/>
    </source>
</evidence>
<dbReference type="AlphaFoldDB" id="A0A370TYA7"/>
<dbReference type="RefSeq" id="XP_031873173.1">
    <property type="nucleotide sequence ID" value="XM_032009119.1"/>
</dbReference>
<comment type="caution">
    <text evidence="2">The sequence shown here is derived from an EMBL/GenBank/DDBJ whole genome shotgun (WGS) entry which is preliminary data.</text>
</comment>
<feature type="region of interest" description="Disordered" evidence="1">
    <location>
        <begin position="773"/>
        <end position="826"/>
    </location>
</feature>
<evidence type="ECO:0000313" key="2">
    <source>
        <dbReference type="EMBL" id="RDL40517.1"/>
    </source>
</evidence>
<feature type="region of interest" description="Disordered" evidence="1">
    <location>
        <begin position="838"/>
        <end position="876"/>
    </location>
</feature>
<dbReference type="GeneID" id="43593345"/>
<feature type="compositionally biased region" description="Low complexity" evidence="1">
    <location>
        <begin position="842"/>
        <end position="856"/>
    </location>
</feature>
<dbReference type="OrthoDB" id="4159838at2759"/>
<gene>
    <name evidence="2" type="ORF">BP5553_00496</name>
</gene>
<feature type="region of interest" description="Disordered" evidence="1">
    <location>
        <begin position="67"/>
        <end position="145"/>
    </location>
</feature>
<feature type="region of interest" description="Disordered" evidence="1">
    <location>
        <begin position="929"/>
        <end position="950"/>
    </location>
</feature>
<feature type="compositionally biased region" description="Basic and acidic residues" evidence="1">
    <location>
        <begin position="170"/>
        <end position="185"/>
    </location>
</feature>
<keyword evidence="3" id="KW-1185">Reference proteome</keyword>